<dbReference type="AlphaFoldDB" id="A0A1W2TG32"/>
<feature type="compositionally biased region" description="Basic and acidic residues" evidence="1">
    <location>
        <begin position="177"/>
        <end position="231"/>
    </location>
</feature>
<feature type="region of interest" description="Disordered" evidence="1">
    <location>
        <begin position="1"/>
        <end position="231"/>
    </location>
</feature>
<feature type="compositionally biased region" description="Basic and acidic residues" evidence="1">
    <location>
        <begin position="93"/>
        <end position="109"/>
    </location>
</feature>
<reference evidence="2" key="1">
    <citation type="submission" date="2016-03" db="EMBL/GenBank/DDBJ databases">
        <title>Draft genome sequence of Rosellinia necatrix.</title>
        <authorList>
            <person name="Kanematsu S."/>
        </authorList>
    </citation>
    <scope>NUCLEOTIDE SEQUENCE [LARGE SCALE GENOMIC DNA]</scope>
    <source>
        <strain evidence="2">W97</strain>
    </source>
</reference>
<proteinExistence type="predicted"/>
<dbReference type="Proteomes" id="UP000054516">
    <property type="component" value="Unassembled WGS sequence"/>
</dbReference>
<feature type="compositionally biased region" description="Acidic residues" evidence="1">
    <location>
        <begin position="137"/>
        <end position="152"/>
    </location>
</feature>
<accession>A0A1W2TG32</accession>
<organism evidence="2">
    <name type="scientific">Rosellinia necatrix</name>
    <name type="common">White root-rot fungus</name>
    <dbReference type="NCBI Taxonomy" id="77044"/>
    <lineage>
        <taxon>Eukaryota</taxon>
        <taxon>Fungi</taxon>
        <taxon>Dikarya</taxon>
        <taxon>Ascomycota</taxon>
        <taxon>Pezizomycotina</taxon>
        <taxon>Sordariomycetes</taxon>
        <taxon>Xylariomycetidae</taxon>
        <taxon>Xylariales</taxon>
        <taxon>Xylariaceae</taxon>
        <taxon>Rosellinia</taxon>
    </lineage>
</organism>
<evidence type="ECO:0000256" key="1">
    <source>
        <dbReference type="SAM" id="MobiDB-lite"/>
    </source>
</evidence>
<evidence type="ECO:0000313" key="3">
    <source>
        <dbReference type="Proteomes" id="UP000054516"/>
    </source>
</evidence>
<feature type="region of interest" description="Disordered" evidence="1">
    <location>
        <begin position="249"/>
        <end position="270"/>
    </location>
</feature>
<gene>
    <name evidence="2" type="ORF">SAMD00023353_2500950</name>
</gene>
<sequence length="270" mass="29844">MGKSLDQVIEDDGEGLSLQGAVDNKGWSNPRPTLSFSSRRARRPPPLQLSSTRAIIEGTGTPKNVKPRRRLPEPASDLGLGYVGGPSQIAEAGHGERTNGTLRRTDYHRTKTAQELLDGGVWSDGEGPGFQTKGSPDEESDSSADVSDEGECYESACESMSDDSSQQALLEELDNLEAARPRPEEERPRPEEERPRPEEERPRPEEERPRPEEERITIPGGREDIWEKPDFGHVSPAFDSWADEAAALEESASMPDGTRYYQVKDSEESV</sequence>
<name>A0A1W2TG32_ROSNE</name>
<keyword evidence="3" id="KW-1185">Reference proteome</keyword>
<dbReference type="EMBL" id="DF977470">
    <property type="protein sequence ID" value="GAP87048.1"/>
    <property type="molecule type" value="Genomic_DNA"/>
</dbReference>
<evidence type="ECO:0000313" key="2">
    <source>
        <dbReference type="EMBL" id="GAP87048.1"/>
    </source>
</evidence>
<protein>
    <submittedName>
        <fullName evidence="2">Uncharacterized protein</fullName>
    </submittedName>
</protein>